<dbReference type="SUPFAM" id="SSF48208">
    <property type="entry name" value="Six-hairpin glycosidases"/>
    <property type="match status" value="1"/>
</dbReference>
<evidence type="ECO:0000313" key="6">
    <source>
        <dbReference type="EMBL" id="CAA9287868.1"/>
    </source>
</evidence>
<dbReference type="InterPro" id="IPR035396">
    <property type="entry name" value="Bac_rhamnosid6H"/>
</dbReference>
<dbReference type="InterPro" id="IPR012341">
    <property type="entry name" value="6hp_glycosidase-like_sf"/>
</dbReference>
<feature type="domain" description="Bacterial alpha-L-rhamnosidase N-terminal" evidence="4">
    <location>
        <begin position="96"/>
        <end position="265"/>
    </location>
</feature>
<dbReference type="Pfam" id="PF17389">
    <property type="entry name" value="Bac_rhamnosid6H"/>
    <property type="match status" value="1"/>
</dbReference>
<dbReference type="InterPro" id="IPR016007">
    <property type="entry name" value="Alpha_rhamnosid"/>
</dbReference>
<dbReference type="Pfam" id="PF05592">
    <property type="entry name" value="Bac_rhamnosid"/>
    <property type="match status" value="1"/>
</dbReference>
<dbReference type="GO" id="GO:0030596">
    <property type="term" value="F:alpha-L-rhamnosidase activity"/>
    <property type="evidence" value="ECO:0007669"/>
    <property type="project" value="UniProtKB-EC"/>
</dbReference>
<dbReference type="AlphaFoldDB" id="A0A6J4JUV8"/>
<dbReference type="PANTHER" id="PTHR33307">
    <property type="entry name" value="ALPHA-RHAMNOSIDASE (EUROFUNG)"/>
    <property type="match status" value="1"/>
</dbReference>
<name>A0A6J4JUV8_9CHLR</name>
<dbReference type="Pfam" id="PF25788">
    <property type="entry name" value="Ig_Rha78A_N"/>
    <property type="match status" value="1"/>
</dbReference>
<dbReference type="Gene3D" id="2.60.40.10">
    <property type="entry name" value="Immunoglobulins"/>
    <property type="match status" value="1"/>
</dbReference>
<dbReference type="Gene3D" id="1.50.10.10">
    <property type="match status" value="1"/>
</dbReference>
<dbReference type="EC" id="3.2.1.40" evidence="2"/>
<evidence type="ECO:0000259" key="5">
    <source>
        <dbReference type="Pfam" id="PF17389"/>
    </source>
</evidence>
<organism evidence="6">
    <name type="scientific">uncultured Chloroflexia bacterium</name>
    <dbReference type="NCBI Taxonomy" id="1672391"/>
    <lineage>
        <taxon>Bacteria</taxon>
        <taxon>Bacillati</taxon>
        <taxon>Chloroflexota</taxon>
        <taxon>Chloroflexia</taxon>
        <taxon>environmental samples</taxon>
    </lineage>
</organism>
<evidence type="ECO:0000256" key="1">
    <source>
        <dbReference type="ARBA" id="ARBA00001445"/>
    </source>
</evidence>
<dbReference type="InterPro" id="IPR008928">
    <property type="entry name" value="6-hairpin_glycosidase_sf"/>
</dbReference>
<dbReference type="EMBL" id="CADCTR010001251">
    <property type="protein sequence ID" value="CAA9287868.1"/>
    <property type="molecule type" value="Genomic_DNA"/>
</dbReference>
<dbReference type="GO" id="GO:0005975">
    <property type="term" value="P:carbohydrate metabolic process"/>
    <property type="evidence" value="ECO:0007669"/>
    <property type="project" value="InterPro"/>
</dbReference>
<feature type="non-terminal residue" evidence="6">
    <location>
        <position position="530"/>
    </location>
</feature>
<feature type="non-terminal residue" evidence="6">
    <location>
        <position position="1"/>
    </location>
</feature>
<dbReference type="PANTHER" id="PTHR33307:SF6">
    <property type="entry name" value="ALPHA-RHAMNOSIDASE (EUROFUNG)-RELATED"/>
    <property type="match status" value="1"/>
</dbReference>
<evidence type="ECO:0000256" key="2">
    <source>
        <dbReference type="ARBA" id="ARBA00012652"/>
    </source>
</evidence>
<accession>A0A6J4JUV8</accession>
<reference evidence="6" key="1">
    <citation type="submission" date="2020-02" db="EMBL/GenBank/DDBJ databases">
        <authorList>
            <person name="Meier V. D."/>
        </authorList>
    </citation>
    <scope>NUCLEOTIDE SEQUENCE</scope>
    <source>
        <strain evidence="6">AVDCRST_MAG93</strain>
    </source>
</reference>
<protein>
    <recommendedName>
        <fullName evidence="2">alpha-L-rhamnosidase</fullName>
        <ecNumber evidence="2">3.2.1.40</ecNumber>
    </recommendedName>
</protein>
<evidence type="ECO:0000259" key="4">
    <source>
        <dbReference type="Pfam" id="PF08531"/>
    </source>
</evidence>
<keyword evidence="6" id="KW-0378">Hydrolase</keyword>
<dbReference type="Pfam" id="PF08531">
    <property type="entry name" value="Bac_rhamnosid_N"/>
    <property type="match status" value="1"/>
</dbReference>
<proteinExistence type="predicted"/>
<evidence type="ECO:0000259" key="3">
    <source>
        <dbReference type="Pfam" id="PF05592"/>
    </source>
</evidence>
<dbReference type="InterPro" id="IPR008902">
    <property type="entry name" value="Rhamnosid_concanavalin"/>
</dbReference>
<dbReference type="InterPro" id="IPR013737">
    <property type="entry name" value="Bac_rhamnosid_N"/>
</dbReference>
<comment type="catalytic activity">
    <reaction evidence="1">
        <text>Hydrolysis of terminal non-reducing alpha-L-rhamnose residues in alpha-L-rhamnosides.</text>
        <dbReference type="EC" id="3.2.1.40"/>
    </reaction>
</comment>
<dbReference type="Gene3D" id="2.60.120.260">
    <property type="entry name" value="Galactose-binding domain-like"/>
    <property type="match status" value="2"/>
</dbReference>
<keyword evidence="6" id="KW-0326">Glycosidase</keyword>
<sequence length="530" mass="58948">GDGAEESTSRLGSDASVLVAWPFAPLRSRQQRTVRVRVWGEHDQPSAWSSPETVEAGLLNPDDWSARFVGPSWDEDISQPQPNPILRRTFEVRGPVEQARLYVTALGVYEPYLNGAVVDDHVLAPGWTSYNKRLRYQTFDVTTALQEGANVLGAMLGDGWYRGRLSFGGGRRNIYGDRLALLAQLEIRYRDGTTEVIGTDDQWRATEGPIVASDIYDGETYDARRELPGWAALGFDDSSWHAVRTVEHDLATLFAPTGPPVRRTEVVKAVEIMMSPSGRTLVDFGQNVVGWTRITVRGTAGHTITLRHAEVLENGELGTRPLRSALATDRYTLRGDASETWEPRFTFHGFRYAEIENWPGTPTTADIEAVVVHSDMERTGWFRSSDALLNRLHENVVWGMRGNFLDVPTDCPQRDERLGWTGDIEVFAPTASFLFDVAGFLQSWLRDVAADQSSDGVVPFVVPNVIGADPIPAAAWGDAAVIVPWVLFERYGDQGILADQFNSMRAWVDHIAGRAGDSHLWNTGFQFGDW</sequence>
<feature type="domain" description="Alpha-L-rhamnosidase six-hairpin glycosidase" evidence="5">
    <location>
        <begin position="377"/>
        <end position="530"/>
    </location>
</feature>
<gene>
    <name evidence="6" type="ORF">AVDCRST_MAG93-3679</name>
</gene>
<dbReference type="InterPro" id="IPR013783">
    <property type="entry name" value="Ig-like_fold"/>
</dbReference>
<feature type="domain" description="Alpha-L-rhamnosidase concanavalin-like" evidence="3">
    <location>
        <begin position="276"/>
        <end position="373"/>
    </location>
</feature>